<dbReference type="SUPFAM" id="SSF55729">
    <property type="entry name" value="Acyl-CoA N-acyltransferases (Nat)"/>
    <property type="match status" value="1"/>
</dbReference>
<dbReference type="RefSeq" id="XP_033529342.1">
    <property type="nucleotide sequence ID" value="XM_033662061.1"/>
</dbReference>
<dbReference type="Proteomes" id="UP000799771">
    <property type="component" value="Unassembled WGS sequence"/>
</dbReference>
<evidence type="ECO:0000313" key="1">
    <source>
        <dbReference type="EMBL" id="KAF2134955.1"/>
    </source>
</evidence>
<dbReference type="EMBL" id="ML977497">
    <property type="protein sequence ID" value="KAF2134955.1"/>
    <property type="molecule type" value="Genomic_DNA"/>
</dbReference>
<evidence type="ECO:0008006" key="3">
    <source>
        <dbReference type="Google" id="ProtNLM"/>
    </source>
</evidence>
<reference evidence="1" key="1">
    <citation type="journal article" date="2020" name="Stud. Mycol.">
        <title>101 Dothideomycetes genomes: a test case for predicting lifestyles and emergence of pathogens.</title>
        <authorList>
            <person name="Haridas S."/>
            <person name="Albert R."/>
            <person name="Binder M."/>
            <person name="Bloem J."/>
            <person name="Labutti K."/>
            <person name="Salamov A."/>
            <person name="Andreopoulos B."/>
            <person name="Baker S."/>
            <person name="Barry K."/>
            <person name="Bills G."/>
            <person name="Bluhm B."/>
            <person name="Cannon C."/>
            <person name="Castanera R."/>
            <person name="Culley D."/>
            <person name="Daum C."/>
            <person name="Ezra D."/>
            <person name="Gonzalez J."/>
            <person name="Henrissat B."/>
            <person name="Kuo A."/>
            <person name="Liang C."/>
            <person name="Lipzen A."/>
            <person name="Lutzoni F."/>
            <person name="Magnuson J."/>
            <person name="Mondo S."/>
            <person name="Nolan M."/>
            <person name="Ohm R."/>
            <person name="Pangilinan J."/>
            <person name="Park H.-J."/>
            <person name="Ramirez L."/>
            <person name="Alfaro M."/>
            <person name="Sun H."/>
            <person name="Tritt A."/>
            <person name="Yoshinaga Y."/>
            <person name="Zwiers L.-H."/>
            <person name="Turgeon B."/>
            <person name="Goodwin S."/>
            <person name="Spatafora J."/>
            <person name="Crous P."/>
            <person name="Grigoriev I."/>
        </authorList>
    </citation>
    <scope>NUCLEOTIDE SEQUENCE</scope>
    <source>
        <strain evidence="1">CBS 119687</strain>
    </source>
</reference>
<dbReference type="AlphaFoldDB" id="A0A6A6AVH5"/>
<dbReference type="OrthoDB" id="3919855at2759"/>
<dbReference type="GeneID" id="54402493"/>
<dbReference type="InterPro" id="IPR016181">
    <property type="entry name" value="Acyl_CoA_acyltransferase"/>
</dbReference>
<accession>A0A6A6AVH5</accession>
<dbReference type="Gene3D" id="3.40.630.30">
    <property type="match status" value="1"/>
</dbReference>
<proteinExistence type="predicted"/>
<evidence type="ECO:0000313" key="2">
    <source>
        <dbReference type="Proteomes" id="UP000799771"/>
    </source>
</evidence>
<sequence length="616" mass="69983">MVHANGFLKIEVGFMKSSSESTGSTLLSPYLLTCMAVLSNDPSHNPEEFEYTVDNNGKTVRRWLQQVEGTMVCTRIGLPIGHCIAYLILRSDIPDFRNRMMVDHDSPGIEKALTSLALDVFDRHGRLKNEVKEHPIKKGSGVWGSELDTGDLLFLKEVWISKRYRRRGLGRQLVQAVWKKMQTYSGRLFAIAEMRFVYQEVIQEPRYEGATNEHKHAVHARHNRVIIEFLRSLGFRRVGSLDWFALACDLDHPSYALRAAADFGLPDSTFWKTNALAKSLRQKAQGSSDETFLAILRSRFKTVSADDSKWLRIYTEHGSTILHLAAAECKPKSVAWLISQKPDLLLLRDHMGNTALDGLESRLEDQRSILTESIRVKETMGILQMWDVTRDISDHFQGFPMEAVQCLQILKHLDQVSDEDLLRLKYGCTCGQCLGGFLSPRMRMRLREENHSSMQLVVFSAKLGRTSSQFMHDISDIAKCLPDEVVSIFKEDKQNRHSLVCFFRSFGACLANDQIPNSSNMSPWLSNSAKRLRKDFDPARANALPPLGTCVFQKALNWDRQIFRHSLGADELKKVQKQLAHLPECRNDLEYGFASRMCGYGMVSLPPFEPQPPGLS</sequence>
<gene>
    <name evidence="1" type="ORF">P153DRAFT_13423</name>
</gene>
<protein>
    <recommendedName>
        <fullName evidence="3">N-acetyltransferase domain-containing protein</fullName>
    </recommendedName>
</protein>
<name>A0A6A6AVH5_9PLEO</name>
<dbReference type="CDD" id="cd04301">
    <property type="entry name" value="NAT_SF"/>
    <property type="match status" value="1"/>
</dbReference>
<organism evidence="1 2">
    <name type="scientific">Dothidotthia symphoricarpi CBS 119687</name>
    <dbReference type="NCBI Taxonomy" id="1392245"/>
    <lineage>
        <taxon>Eukaryota</taxon>
        <taxon>Fungi</taxon>
        <taxon>Dikarya</taxon>
        <taxon>Ascomycota</taxon>
        <taxon>Pezizomycotina</taxon>
        <taxon>Dothideomycetes</taxon>
        <taxon>Pleosporomycetidae</taxon>
        <taxon>Pleosporales</taxon>
        <taxon>Dothidotthiaceae</taxon>
        <taxon>Dothidotthia</taxon>
    </lineage>
</organism>
<keyword evidence="2" id="KW-1185">Reference proteome</keyword>